<keyword evidence="1" id="KW-0732">Signal</keyword>
<dbReference type="Proteomes" id="UP000308707">
    <property type="component" value="Unassembled WGS sequence"/>
</dbReference>
<dbReference type="EMBL" id="SZUA01000002">
    <property type="protein sequence ID" value="TKR31083.1"/>
    <property type="molecule type" value="Genomic_DNA"/>
</dbReference>
<dbReference type="RefSeq" id="WP_137267513.1">
    <property type="nucleotide sequence ID" value="NZ_SZUA01000002.1"/>
</dbReference>
<organism evidence="2 3">
    <name type="scientific">Luteimonas gilva</name>
    <dbReference type="NCBI Taxonomy" id="2572684"/>
    <lineage>
        <taxon>Bacteria</taxon>
        <taxon>Pseudomonadati</taxon>
        <taxon>Pseudomonadota</taxon>
        <taxon>Gammaproteobacteria</taxon>
        <taxon>Lysobacterales</taxon>
        <taxon>Lysobacteraceae</taxon>
        <taxon>Luteimonas</taxon>
    </lineage>
</organism>
<dbReference type="AlphaFoldDB" id="A0A4V5ZQD7"/>
<accession>A0A4V5ZQD7</accession>
<proteinExistence type="predicted"/>
<feature type="chain" id="PRO_5020977337" evidence="1">
    <location>
        <begin position="22"/>
        <end position="162"/>
    </location>
</feature>
<gene>
    <name evidence="2" type="ORF">FCE95_13545</name>
</gene>
<evidence type="ECO:0000313" key="3">
    <source>
        <dbReference type="Proteomes" id="UP000308707"/>
    </source>
</evidence>
<sequence length="162" mass="17380">MKLTTRLMLAACLALPFAACNKEEKPKEAVAAPVAVPTTGDKKAWQEYIKDVAKRNMEGVTSAPYAYFLPDESSPDFAGEYERQLEKMKGDVGRGILEGNMLVFGSPASAKMADAVIESFKEIQPGSMKGVKVVFIGAAADNERVKAGVAPAGVDYVFVQTK</sequence>
<dbReference type="OrthoDB" id="6022222at2"/>
<comment type="caution">
    <text evidence="2">The sequence shown here is derived from an EMBL/GenBank/DDBJ whole genome shotgun (WGS) entry which is preliminary data.</text>
</comment>
<feature type="signal peptide" evidence="1">
    <location>
        <begin position="1"/>
        <end position="21"/>
    </location>
</feature>
<protein>
    <submittedName>
        <fullName evidence="2">Uncharacterized protein</fullName>
    </submittedName>
</protein>
<name>A0A4V5ZQD7_9GAMM</name>
<keyword evidence="3" id="KW-1185">Reference proteome</keyword>
<reference evidence="2 3" key="1">
    <citation type="submission" date="2019-04" db="EMBL/GenBank/DDBJ databases">
        <title>Reference strain of H23.</title>
        <authorList>
            <person name="Luo X."/>
        </authorList>
    </citation>
    <scope>NUCLEOTIDE SEQUENCE [LARGE SCALE GENOMIC DNA]</scope>
    <source>
        <strain evidence="2 3">H23</strain>
    </source>
</reference>
<evidence type="ECO:0000256" key="1">
    <source>
        <dbReference type="SAM" id="SignalP"/>
    </source>
</evidence>
<evidence type="ECO:0000313" key="2">
    <source>
        <dbReference type="EMBL" id="TKR31083.1"/>
    </source>
</evidence>